<sequence length="232" mass="26923">LLFSRFLLPTLVIFGCVRSSEANEETEKQDDCNEKETFEISEIGSFFKFSGQATCNEYKKVYQFNPDPNAKRGRMFKVGQYSGKSYMNFDIYEFTTSSNTGILIIFTKDGYDYDYDYDFSFTGTIAETPLHHHCPFPFIDLLPYTLVALEDTVVRYRCDGLITAPENYEIRIDHIIDSDASHNTIIKVYDDDMKEIQRFDSFPVEETMTGTGRVMIDVFKKSDYSHQLKIQI</sequence>
<feature type="chain" id="PRO_5042868354" evidence="1">
    <location>
        <begin position="23"/>
        <end position="232"/>
    </location>
</feature>
<keyword evidence="3" id="KW-1185">Reference proteome</keyword>
<organism evidence="2 3">
    <name type="scientific">Pristionchus mayeri</name>
    <dbReference type="NCBI Taxonomy" id="1317129"/>
    <lineage>
        <taxon>Eukaryota</taxon>
        <taxon>Metazoa</taxon>
        <taxon>Ecdysozoa</taxon>
        <taxon>Nematoda</taxon>
        <taxon>Chromadorea</taxon>
        <taxon>Rhabditida</taxon>
        <taxon>Rhabditina</taxon>
        <taxon>Diplogasteromorpha</taxon>
        <taxon>Diplogasteroidea</taxon>
        <taxon>Neodiplogasteridae</taxon>
        <taxon>Pristionchus</taxon>
    </lineage>
</organism>
<proteinExistence type="predicted"/>
<dbReference type="EMBL" id="BTRK01000001">
    <property type="protein sequence ID" value="GMR31632.1"/>
    <property type="molecule type" value="Genomic_DNA"/>
</dbReference>
<comment type="caution">
    <text evidence="2">The sequence shown here is derived from an EMBL/GenBank/DDBJ whole genome shotgun (WGS) entry which is preliminary data.</text>
</comment>
<dbReference type="Proteomes" id="UP001328107">
    <property type="component" value="Unassembled WGS sequence"/>
</dbReference>
<evidence type="ECO:0000313" key="3">
    <source>
        <dbReference type="Proteomes" id="UP001328107"/>
    </source>
</evidence>
<feature type="non-terminal residue" evidence="2">
    <location>
        <position position="1"/>
    </location>
</feature>
<feature type="signal peptide" evidence="1">
    <location>
        <begin position="1"/>
        <end position="22"/>
    </location>
</feature>
<reference evidence="3" key="1">
    <citation type="submission" date="2022-10" db="EMBL/GenBank/DDBJ databases">
        <title>Genome assembly of Pristionchus species.</title>
        <authorList>
            <person name="Yoshida K."/>
            <person name="Sommer R.J."/>
        </authorList>
    </citation>
    <scope>NUCLEOTIDE SEQUENCE [LARGE SCALE GENOMIC DNA]</scope>
    <source>
        <strain evidence="3">RS5460</strain>
    </source>
</reference>
<dbReference type="AlphaFoldDB" id="A0AAN4Z5E0"/>
<evidence type="ECO:0000313" key="2">
    <source>
        <dbReference type="EMBL" id="GMR31632.1"/>
    </source>
</evidence>
<protein>
    <submittedName>
        <fullName evidence="2">Uncharacterized protein</fullName>
    </submittedName>
</protein>
<evidence type="ECO:0000256" key="1">
    <source>
        <dbReference type="SAM" id="SignalP"/>
    </source>
</evidence>
<keyword evidence="1" id="KW-0732">Signal</keyword>
<accession>A0AAN4Z5E0</accession>
<name>A0AAN4Z5E0_9BILA</name>
<gene>
    <name evidence="2" type="ORF">PMAYCL1PPCAC_01827</name>
</gene>